<evidence type="ECO:0000313" key="4">
    <source>
        <dbReference type="Proteomes" id="UP001321473"/>
    </source>
</evidence>
<feature type="domain" description="Tudor" evidence="2">
    <location>
        <begin position="350"/>
        <end position="424"/>
    </location>
</feature>
<dbReference type="PANTHER" id="PTHR22948:SF72">
    <property type="entry name" value="TUDOR DOMAIN-CONTAINING PROTEIN"/>
    <property type="match status" value="1"/>
</dbReference>
<feature type="region of interest" description="Disordered" evidence="1">
    <location>
        <begin position="243"/>
        <end position="266"/>
    </location>
</feature>
<dbReference type="Pfam" id="PF00567">
    <property type="entry name" value="TUDOR"/>
    <property type="match status" value="1"/>
</dbReference>
<dbReference type="PANTHER" id="PTHR22948">
    <property type="entry name" value="TUDOR DOMAIN CONTAINING PROTEIN"/>
    <property type="match status" value="1"/>
</dbReference>
<organism evidence="3 4">
    <name type="scientific">Amblyomma americanum</name>
    <name type="common">Lone star tick</name>
    <dbReference type="NCBI Taxonomy" id="6943"/>
    <lineage>
        <taxon>Eukaryota</taxon>
        <taxon>Metazoa</taxon>
        <taxon>Ecdysozoa</taxon>
        <taxon>Arthropoda</taxon>
        <taxon>Chelicerata</taxon>
        <taxon>Arachnida</taxon>
        <taxon>Acari</taxon>
        <taxon>Parasitiformes</taxon>
        <taxon>Ixodida</taxon>
        <taxon>Ixodoidea</taxon>
        <taxon>Ixodidae</taxon>
        <taxon>Amblyomminae</taxon>
        <taxon>Amblyomma</taxon>
    </lineage>
</organism>
<dbReference type="PROSITE" id="PS50304">
    <property type="entry name" value="TUDOR"/>
    <property type="match status" value="1"/>
</dbReference>
<sequence length="488" mass="52727">MAESQKLKQLKAVLAKKATADWVNSLHQSIGDASDIAVTSATSTSSRFVGPAQQQRSGGADSHSSLGPQEFNPQLASNATGCDQSSLASLTVPDMSQPSDAKPCGLSKLERLRAAIGSSSSVPPVCHTTRAKQCSLSKLDRLKAVLEESKRKNSASPQDVPPPLIPARQPLMSTPPPLVPAPPPLTPATSRGPVCAEVAPDCTSPVANQTCDKRDSVQEPVVHTAATQPFEKRKRLKELLEKQAHKKTASRSKYLSTPPPLERVSGQDDKVVKDAPVPLACSEDQSECNEFSGHLSPARLPLGTRVPVVFLSIGDKKDVLFVQELLAQSYLVKMMKQMNLEVPEFKPVVDCSPGTFVAMLREEDSTWYRGVICPPRKNCEKDTAPKNDDGSSGDKLKVLLIDYGRVAHVSAASLLSLPAFFQRLPAFAIPVTLHGLPLIHLPKDISFCGELFDAEVVINSELCQSVRLYIRNDNLCLNDTLALYAESE</sequence>
<proteinExistence type="predicted"/>
<accession>A0AAQ4E2D4</accession>
<comment type="caution">
    <text evidence="3">The sequence shown here is derived from an EMBL/GenBank/DDBJ whole genome shotgun (WGS) entry which is preliminary data.</text>
</comment>
<evidence type="ECO:0000256" key="1">
    <source>
        <dbReference type="SAM" id="MobiDB-lite"/>
    </source>
</evidence>
<reference evidence="3 4" key="1">
    <citation type="journal article" date="2023" name="Arcadia Sci">
        <title>De novo assembly of a long-read Amblyomma americanum tick genome.</title>
        <authorList>
            <person name="Chou S."/>
            <person name="Poskanzer K.E."/>
            <person name="Rollins M."/>
            <person name="Thuy-Boun P.S."/>
        </authorList>
    </citation>
    <scope>NUCLEOTIDE SEQUENCE [LARGE SCALE GENOMIC DNA]</scope>
    <source>
        <strain evidence="3">F_SG_1</strain>
        <tissue evidence="3">Salivary glands</tissue>
    </source>
</reference>
<evidence type="ECO:0000313" key="3">
    <source>
        <dbReference type="EMBL" id="KAK8768874.1"/>
    </source>
</evidence>
<dbReference type="InterPro" id="IPR050621">
    <property type="entry name" value="Tudor_domain_containing"/>
</dbReference>
<name>A0AAQ4E2D4_AMBAM</name>
<dbReference type="Gene3D" id="2.30.30.140">
    <property type="match status" value="1"/>
</dbReference>
<evidence type="ECO:0000259" key="2">
    <source>
        <dbReference type="PROSITE" id="PS50304"/>
    </source>
</evidence>
<dbReference type="EMBL" id="JARKHS020023336">
    <property type="protein sequence ID" value="KAK8768874.1"/>
    <property type="molecule type" value="Genomic_DNA"/>
</dbReference>
<protein>
    <recommendedName>
        <fullName evidence="2">Tudor domain-containing protein</fullName>
    </recommendedName>
</protein>
<dbReference type="Proteomes" id="UP001321473">
    <property type="component" value="Unassembled WGS sequence"/>
</dbReference>
<keyword evidence="4" id="KW-1185">Reference proteome</keyword>
<dbReference type="InterPro" id="IPR002999">
    <property type="entry name" value="Tudor"/>
</dbReference>
<feature type="region of interest" description="Disordered" evidence="1">
    <location>
        <begin position="148"/>
        <end position="176"/>
    </location>
</feature>
<dbReference type="SUPFAM" id="SSF63748">
    <property type="entry name" value="Tudor/PWWP/MBT"/>
    <property type="match status" value="1"/>
</dbReference>
<feature type="region of interest" description="Disordered" evidence="1">
    <location>
        <begin position="41"/>
        <end position="82"/>
    </location>
</feature>
<gene>
    <name evidence="3" type="ORF">V5799_014661</name>
</gene>
<dbReference type="AlphaFoldDB" id="A0AAQ4E2D4"/>